<dbReference type="AlphaFoldDB" id="A0A1J7BZD0"/>
<dbReference type="PROSITE" id="PS50977">
    <property type="entry name" value="HTH_TETR_2"/>
    <property type="match status" value="1"/>
</dbReference>
<evidence type="ECO:0000313" key="6">
    <source>
        <dbReference type="EMBL" id="OIV38841.1"/>
    </source>
</evidence>
<dbReference type="Pfam" id="PF00440">
    <property type="entry name" value="TetR_N"/>
    <property type="match status" value="1"/>
</dbReference>
<dbReference type="InterPro" id="IPR001647">
    <property type="entry name" value="HTH_TetR"/>
</dbReference>
<keyword evidence="2 4" id="KW-0238">DNA-binding</keyword>
<keyword evidence="1" id="KW-0805">Transcription regulation</keyword>
<dbReference type="InterPro" id="IPR041347">
    <property type="entry name" value="MftR_C"/>
</dbReference>
<sequence>MVGVDEPGLRERKKADTRAALRRAAIGLSLERGPEAVTVSEICAAAGVSPRTFFNYFAVKEEALFGWDRRLTRQMIRHLAARPRRESPLTAVRHALLETLPEFGTDADWPERTRLITAHPALQARLAHVIRSSEEELTQAVAERLGVPPTTVYPQVLAGSAMTAMRSAFVAWTPEDGADALLTLVGEAFDHLADGLKSP</sequence>
<dbReference type="InterPro" id="IPR009057">
    <property type="entry name" value="Homeodomain-like_sf"/>
</dbReference>
<dbReference type="SUPFAM" id="SSF46689">
    <property type="entry name" value="Homeodomain-like"/>
    <property type="match status" value="1"/>
</dbReference>
<evidence type="ECO:0000256" key="3">
    <source>
        <dbReference type="ARBA" id="ARBA00023163"/>
    </source>
</evidence>
<evidence type="ECO:0000313" key="7">
    <source>
        <dbReference type="Proteomes" id="UP000243342"/>
    </source>
</evidence>
<dbReference type="GO" id="GO:0003700">
    <property type="term" value="F:DNA-binding transcription factor activity"/>
    <property type="evidence" value="ECO:0007669"/>
    <property type="project" value="TreeGrafter"/>
</dbReference>
<name>A0A1J7BZD0_9ACTN</name>
<keyword evidence="7" id="KW-1185">Reference proteome</keyword>
<accession>A0A1J7BZD0</accession>
<dbReference type="GO" id="GO:0000976">
    <property type="term" value="F:transcription cis-regulatory region binding"/>
    <property type="evidence" value="ECO:0007669"/>
    <property type="project" value="TreeGrafter"/>
</dbReference>
<feature type="DNA-binding region" description="H-T-H motif" evidence="4">
    <location>
        <begin position="38"/>
        <end position="57"/>
    </location>
</feature>
<feature type="domain" description="HTH tetR-type" evidence="5">
    <location>
        <begin position="15"/>
        <end position="75"/>
    </location>
</feature>
<evidence type="ECO:0000256" key="2">
    <source>
        <dbReference type="ARBA" id="ARBA00023125"/>
    </source>
</evidence>
<dbReference type="Gene3D" id="1.10.10.60">
    <property type="entry name" value="Homeodomain-like"/>
    <property type="match status" value="1"/>
</dbReference>
<gene>
    <name evidence="6" type="ORF">BIV57_03630</name>
</gene>
<evidence type="ECO:0000256" key="1">
    <source>
        <dbReference type="ARBA" id="ARBA00023015"/>
    </source>
</evidence>
<proteinExistence type="predicted"/>
<dbReference type="PANTHER" id="PTHR30055">
    <property type="entry name" value="HTH-TYPE TRANSCRIPTIONAL REGULATOR RUTR"/>
    <property type="match status" value="1"/>
</dbReference>
<reference evidence="6 7" key="1">
    <citation type="submission" date="2016-10" db="EMBL/GenBank/DDBJ databases">
        <title>Genome sequence of Streptomyces gilvigriseus MUSC 26.</title>
        <authorList>
            <person name="Lee L.-H."/>
            <person name="Ser H.-L."/>
        </authorList>
    </citation>
    <scope>NUCLEOTIDE SEQUENCE [LARGE SCALE GENOMIC DNA]</scope>
    <source>
        <strain evidence="6 7">MUSC 26</strain>
    </source>
</reference>
<evidence type="ECO:0000256" key="4">
    <source>
        <dbReference type="PROSITE-ProRule" id="PRU00335"/>
    </source>
</evidence>
<keyword evidence="3" id="KW-0804">Transcription</keyword>
<dbReference type="InterPro" id="IPR050109">
    <property type="entry name" value="HTH-type_TetR-like_transc_reg"/>
</dbReference>
<dbReference type="Gene3D" id="1.10.357.10">
    <property type="entry name" value="Tetracycline Repressor, domain 2"/>
    <property type="match status" value="1"/>
</dbReference>
<dbReference type="Pfam" id="PF17754">
    <property type="entry name" value="TetR_C_14"/>
    <property type="match status" value="1"/>
</dbReference>
<dbReference type="EMBL" id="MLCF01000011">
    <property type="protein sequence ID" value="OIV38841.1"/>
    <property type="molecule type" value="Genomic_DNA"/>
</dbReference>
<protein>
    <recommendedName>
        <fullName evidence="5">HTH tetR-type domain-containing protein</fullName>
    </recommendedName>
</protein>
<organism evidence="6 7">
    <name type="scientific">Mangrovactinospora gilvigrisea</name>
    <dbReference type="NCBI Taxonomy" id="1428644"/>
    <lineage>
        <taxon>Bacteria</taxon>
        <taxon>Bacillati</taxon>
        <taxon>Actinomycetota</taxon>
        <taxon>Actinomycetes</taxon>
        <taxon>Kitasatosporales</taxon>
        <taxon>Streptomycetaceae</taxon>
        <taxon>Mangrovactinospora</taxon>
    </lineage>
</organism>
<comment type="caution">
    <text evidence="6">The sequence shown here is derived from an EMBL/GenBank/DDBJ whole genome shotgun (WGS) entry which is preliminary data.</text>
</comment>
<dbReference type="Proteomes" id="UP000243342">
    <property type="component" value="Unassembled WGS sequence"/>
</dbReference>
<dbReference type="PANTHER" id="PTHR30055:SF238">
    <property type="entry name" value="MYCOFACTOCIN BIOSYNTHESIS TRANSCRIPTIONAL REGULATOR MFTR-RELATED"/>
    <property type="match status" value="1"/>
</dbReference>
<dbReference type="STRING" id="1428644.BIV57_03630"/>
<evidence type="ECO:0000259" key="5">
    <source>
        <dbReference type="PROSITE" id="PS50977"/>
    </source>
</evidence>